<dbReference type="RefSeq" id="XP_022149381.1">
    <property type="nucleotide sequence ID" value="XM_022293689.1"/>
</dbReference>
<dbReference type="KEGG" id="mcha:111017811"/>
<reference evidence="4" key="1">
    <citation type="submission" date="2025-08" db="UniProtKB">
        <authorList>
            <consortium name="RefSeq"/>
        </authorList>
    </citation>
    <scope>IDENTIFICATION</scope>
    <source>
        <strain evidence="4">OHB3-1</strain>
    </source>
</reference>
<feature type="domain" description="Reverse transcriptase zinc-binding" evidence="2">
    <location>
        <begin position="249"/>
        <end position="314"/>
    </location>
</feature>
<feature type="transmembrane region" description="Helical" evidence="1">
    <location>
        <begin position="209"/>
        <end position="226"/>
    </location>
</feature>
<sequence length="317" mass="36136">MVVLSRMLNRSSPSFRFHEKCDGVALTHLCFADDLMIFSRADFGSLSFVNNVLASFGELAGLVANTRKSSFFGTGIPDVEVEQLAAFSDFSVTSFPVRYLGVPLFSCRLSHHDCQPLLEQIVSRVWSWSARMFSFASRLQLIQSILQSFQSRESRKVVECASLGFLEFGHYNEAALVALYVGWLYMGWLYVGGLIFFLSEMLFDLWFDLRLEMVSVVLFGMTLGFWMSDLSKDWREDVLVWIPKSSGLFSVSSAWDVLRPTQPLVPWFSSLWFSGNISKHSFIAWLAVRDRLATLDRLRRWDSSIPVSCVFCVSFES</sequence>
<dbReference type="GeneID" id="111017811"/>
<evidence type="ECO:0000313" key="3">
    <source>
        <dbReference type="Proteomes" id="UP000504603"/>
    </source>
</evidence>
<organism evidence="3 4">
    <name type="scientific">Momordica charantia</name>
    <name type="common">Bitter gourd</name>
    <name type="synonym">Balsam pear</name>
    <dbReference type="NCBI Taxonomy" id="3673"/>
    <lineage>
        <taxon>Eukaryota</taxon>
        <taxon>Viridiplantae</taxon>
        <taxon>Streptophyta</taxon>
        <taxon>Embryophyta</taxon>
        <taxon>Tracheophyta</taxon>
        <taxon>Spermatophyta</taxon>
        <taxon>Magnoliopsida</taxon>
        <taxon>eudicotyledons</taxon>
        <taxon>Gunneridae</taxon>
        <taxon>Pentapetalae</taxon>
        <taxon>rosids</taxon>
        <taxon>fabids</taxon>
        <taxon>Cucurbitales</taxon>
        <taxon>Cucurbitaceae</taxon>
        <taxon>Momordiceae</taxon>
        <taxon>Momordica</taxon>
    </lineage>
</organism>
<name>A0A6J1D875_MOMCH</name>
<protein>
    <submittedName>
        <fullName evidence="4">Uncharacterized protein LOC111017811</fullName>
    </submittedName>
</protein>
<evidence type="ECO:0000259" key="2">
    <source>
        <dbReference type="Pfam" id="PF13966"/>
    </source>
</evidence>
<dbReference type="AlphaFoldDB" id="A0A6J1D875"/>
<keyword evidence="1" id="KW-0472">Membrane</keyword>
<evidence type="ECO:0000313" key="4">
    <source>
        <dbReference type="RefSeq" id="XP_022149381.1"/>
    </source>
</evidence>
<dbReference type="OrthoDB" id="1751077at2759"/>
<dbReference type="PANTHER" id="PTHR33116">
    <property type="entry name" value="REVERSE TRANSCRIPTASE ZINC-BINDING DOMAIN-CONTAINING PROTEIN-RELATED-RELATED"/>
    <property type="match status" value="1"/>
</dbReference>
<keyword evidence="1" id="KW-1133">Transmembrane helix</keyword>
<dbReference type="PANTHER" id="PTHR33116:SF84">
    <property type="entry name" value="RNA-DIRECTED DNA POLYMERASE"/>
    <property type="match status" value="1"/>
</dbReference>
<dbReference type="InterPro" id="IPR026960">
    <property type="entry name" value="RVT-Znf"/>
</dbReference>
<keyword evidence="3" id="KW-1185">Reference proteome</keyword>
<feature type="transmembrane region" description="Helical" evidence="1">
    <location>
        <begin position="174"/>
        <end position="197"/>
    </location>
</feature>
<keyword evidence="1" id="KW-0812">Transmembrane</keyword>
<gene>
    <name evidence="4" type="primary">LOC111017811</name>
</gene>
<accession>A0A6J1D875</accession>
<proteinExistence type="predicted"/>
<dbReference type="Pfam" id="PF13966">
    <property type="entry name" value="zf-RVT"/>
    <property type="match status" value="1"/>
</dbReference>
<dbReference type="Proteomes" id="UP000504603">
    <property type="component" value="Unplaced"/>
</dbReference>
<evidence type="ECO:0000256" key="1">
    <source>
        <dbReference type="SAM" id="Phobius"/>
    </source>
</evidence>